<dbReference type="InterPro" id="IPR008969">
    <property type="entry name" value="CarboxyPept-like_regulatory"/>
</dbReference>
<dbReference type="SUPFAM" id="SSF52058">
    <property type="entry name" value="L domain-like"/>
    <property type="match status" value="2"/>
</dbReference>
<dbReference type="Gene3D" id="3.80.10.10">
    <property type="entry name" value="Ribonuclease Inhibitor"/>
    <property type="match status" value="2"/>
</dbReference>
<dbReference type="SMART" id="SM00369">
    <property type="entry name" value="LRR_TYP"/>
    <property type="match status" value="4"/>
</dbReference>
<keyword evidence="7" id="KW-1185">Reference proteome</keyword>
<dbReference type="GO" id="GO:0035591">
    <property type="term" value="F:signaling adaptor activity"/>
    <property type="evidence" value="ECO:0007669"/>
    <property type="project" value="TreeGrafter"/>
</dbReference>
<organism evidence="6 7">
    <name type="scientific">Flavobacterium aurantiibacter</name>
    <dbReference type="NCBI Taxonomy" id="2023067"/>
    <lineage>
        <taxon>Bacteria</taxon>
        <taxon>Pseudomonadati</taxon>
        <taxon>Bacteroidota</taxon>
        <taxon>Flavobacteriia</taxon>
        <taxon>Flavobacteriales</taxon>
        <taxon>Flavobacteriaceae</taxon>
        <taxon>Flavobacterium</taxon>
    </lineage>
</organism>
<protein>
    <submittedName>
        <fullName evidence="6">Uncharacterized protein</fullName>
    </submittedName>
</protein>
<dbReference type="OrthoDB" id="3179827at2"/>
<keyword evidence="1" id="KW-0433">Leucine-rich repeat</keyword>
<accession>A0A255ZQQ0</accession>
<dbReference type="EMBL" id="NOXX01000207">
    <property type="protein sequence ID" value="OYQ43234.1"/>
    <property type="molecule type" value="Genomic_DNA"/>
</dbReference>
<dbReference type="AlphaFoldDB" id="A0A255ZQQ0"/>
<dbReference type="Gene3D" id="2.60.40.1120">
    <property type="entry name" value="Carboxypeptidase-like, regulatory domain"/>
    <property type="match status" value="1"/>
</dbReference>
<dbReference type="InterPro" id="IPR026444">
    <property type="entry name" value="Secre_tail"/>
</dbReference>
<feature type="domain" description="Secretion system C-terminal sorting" evidence="4">
    <location>
        <begin position="885"/>
        <end position="952"/>
    </location>
</feature>
<dbReference type="Pfam" id="PF18962">
    <property type="entry name" value="Por_Secre_tail"/>
    <property type="match status" value="1"/>
</dbReference>
<dbReference type="InterPro" id="IPR055353">
    <property type="entry name" value="DUF7619"/>
</dbReference>
<dbReference type="InterPro" id="IPR032675">
    <property type="entry name" value="LRR_dom_sf"/>
</dbReference>
<gene>
    <name evidence="6" type="ORF">CHX27_10895</name>
</gene>
<proteinExistence type="predicted"/>
<dbReference type="Pfam" id="PF24595">
    <property type="entry name" value="DUF7619"/>
    <property type="match status" value="1"/>
</dbReference>
<evidence type="ECO:0000259" key="5">
    <source>
        <dbReference type="Pfam" id="PF24595"/>
    </source>
</evidence>
<evidence type="ECO:0000259" key="4">
    <source>
        <dbReference type="Pfam" id="PF18962"/>
    </source>
</evidence>
<dbReference type="InterPro" id="IPR003591">
    <property type="entry name" value="Leu-rich_rpt_typical-subtyp"/>
</dbReference>
<dbReference type="SUPFAM" id="SSF49464">
    <property type="entry name" value="Carboxypeptidase regulatory domain-like"/>
    <property type="match status" value="1"/>
</dbReference>
<sequence length="955" mass="103599">MVVTFKQTQDMKQKLLLLLFVAWSGFSQQVNFTDPNLKAFLLVAGTSFSNAFDENYNPIAVDADGDGEISTQEAQAVYYLDIAFFDISSIGGLEAFTNLRMLDCSYTNLQGQSIDLTTLTNLEVLRISNCGIADLNIAGLNALKTLYADQNNLIGFSLSNHNAIEAISLSANQLTAINLANLPGLKLLNVNQNQLTALGLDNTPALENLMFFSNSISQVDFSGFQFLRSIIGYDNNLTTVDVSSNPNLFELGLSDNEITSVNFSATNALLYTVNLSNNLLTSIDVSGLISLSDLALTNNQISSLDVASNASLRGLFVSQNSLSQLDVSANLMLNILECASNNLTELNLEGLSFLYQLDCSYNALTSLSLETNTAIYSLRCNNNALTALDVSGQPTLYVLDFSSNPISEIDLSTQMYLSELYANNTNVVDLDLSNASYLFVVRFAPNENLESVNLKNNGFQDISFSGNDFTQVPNLQFICVDEFETTFFQYYVNQVNPNIIVNGYCTFEPTGTFNTISGVARFDFDNDGCEDADLPVPNLQINITNGQGSGAYFTNESGTFAFAVPAGTYTLNASIANAEAFQISPSQSTVSFTEEDGAQTATVDFCLTPINPTADGEITVLPFSVPYIGYETYYQIIVTNKGSLPISGTVFFNFDGDVAYLSIASPFADSVTANQAAFNVDQLLPFEQRTIIVALMFQADPTVALPIDSFNFSAQFVINQTDVNPDDNTFEFIQSTQEAQIENAVFCLEGETVDASEIGEYLHYAVSFRNTGTTAAPFVVLRSELDGNSFDLSSIQVVSATSPVTTQITGNVLELIFEDLNLQPGAEGDVLLRMKSNPNLQPGDTVAYGTSVYLDYDTMVNTNLAQTTFQAAPLSVDDNEVTVGVYPNPTSSKLFIDAKNKTIGKIAVSDLAGKQVLTTTYNNTTGIDVQSLAPGMYILNVETSNGKSVQKFMKK</sequence>
<evidence type="ECO:0000313" key="7">
    <source>
        <dbReference type="Proteomes" id="UP000216035"/>
    </source>
</evidence>
<feature type="domain" description="DUF7619" evidence="5">
    <location>
        <begin position="743"/>
        <end position="868"/>
    </location>
</feature>
<keyword evidence="3" id="KW-0677">Repeat</keyword>
<evidence type="ECO:0000256" key="1">
    <source>
        <dbReference type="ARBA" id="ARBA00022614"/>
    </source>
</evidence>
<dbReference type="InterPro" id="IPR052574">
    <property type="entry name" value="CDIRP"/>
</dbReference>
<evidence type="ECO:0000256" key="2">
    <source>
        <dbReference type="ARBA" id="ARBA00022729"/>
    </source>
</evidence>
<dbReference type="NCBIfam" id="TIGR04183">
    <property type="entry name" value="Por_Secre_tail"/>
    <property type="match status" value="1"/>
</dbReference>
<comment type="caution">
    <text evidence="6">The sequence shown here is derived from an EMBL/GenBank/DDBJ whole genome shotgun (WGS) entry which is preliminary data.</text>
</comment>
<keyword evidence="2" id="KW-0732">Signal</keyword>
<evidence type="ECO:0000256" key="3">
    <source>
        <dbReference type="ARBA" id="ARBA00022737"/>
    </source>
</evidence>
<dbReference type="PANTHER" id="PTHR47566">
    <property type="match status" value="1"/>
</dbReference>
<evidence type="ECO:0000313" key="6">
    <source>
        <dbReference type="EMBL" id="OYQ43234.1"/>
    </source>
</evidence>
<dbReference type="Proteomes" id="UP000216035">
    <property type="component" value="Unassembled WGS sequence"/>
</dbReference>
<name>A0A255ZQQ0_9FLAO</name>
<dbReference type="PANTHER" id="PTHR47566:SF1">
    <property type="entry name" value="PROTEIN NUD1"/>
    <property type="match status" value="1"/>
</dbReference>
<reference evidence="6 7" key="1">
    <citation type="submission" date="2017-07" db="EMBL/GenBank/DDBJ databases">
        <title>Flavobacterium cyanobacteriorum sp. nov., isolated from cyanobacterial aggregates in a eutrophic lake.</title>
        <authorList>
            <person name="Cai H."/>
        </authorList>
    </citation>
    <scope>NUCLEOTIDE SEQUENCE [LARGE SCALE GENOMIC DNA]</scope>
    <source>
        <strain evidence="6 7">TH167</strain>
    </source>
</reference>